<keyword evidence="4" id="KW-1185">Reference proteome</keyword>
<reference evidence="3" key="2">
    <citation type="journal article" date="2020" name="Microorganisms">
        <title>Osmotic Adaptation and Compatible Solute Biosynthesis of Phototrophic Bacteria as Revealed from Genome Analyses.</title>
        <authorList>
            <person name="Imhoff J.F."/>
            <person name="Rahn T."/>
            <person name="Kunzel S."/>
            <person name="Keller A."/>
            <person name="Neulinger S.C."/>
        </authorList>
    </citation>
    <scope>NUCLEOTIDE SEQUENCE</scope>
    <source>
        <strain evidence="3">DSM 9154</strain>
    </source>
</reference>
<keyword evidence="1" id="KW-0413">Isomerase</keyword>
<dbReference type="InterPro" id="IPR029767">
    <property type="entry name" value="WecB-like"/>
</dbReference>
<comment type="caution">
    <text evidence="3">The sequence shown here is derived from an EMBL/GenBank/DDBJ whole genome shotgun (WGS) entry which is preliminary data.</text>
</comment>
<dbReference type="Proteomes" id="UP000778970">
    <property type="component" value="Unassembled WGS sequence"/>
</dbReference>
<evidence type="ECO:0000259" key="2">
    <source>
        <dbReference type="Pfam" id="PF02350"/>
    </source>
</evidence>
<organism evidence="3 4">
    <name type="scientific">Rhodovibrio salinarum</name>
    <dbReference type="NCBI Taxonomy" id="1087"/>
    <lineage>
        <taxon>Bacteria</taxon>
        <taxon>Pseudomonadati</taxon>
        <taxon>Pseudomonadota</taxon>
        <taxon>Alphaproteobacteria</taxon>
        <taxon>Rhodospirillales</taxon>
        <taxon>Rhodovibrionaceae</taxon>
        <taxon>Rhodovibrio</taxon>
    </lineage>
</organism>
<dbReference type="PANTHER" id="PTHR43174">
    <property type="entry name" value="UDP-N-ACETYLGLUCOSAMINE 2-EPIMERASE"/>
    <property type="match status" value="1"/>
</dbReference>
<proteinExistence type="inferred from homology"/>
<accession>A0A934QFD0</accession>
<gene>
    <name evidence="3" type="ORF">CKO21_02025</name>
</gene>
<feature type="domain" description="UDP-N-acetylglucosamine 2-epimerase" evidence="2">
    <location>
        <begin position="26"/>
        <end position="359"/>
    </location>
</feature>
<dbReference type="AlphaFoldDB" id="A0A934QFD0"/>
<dbReference type="GO" id="GO:0016853">
    <property type="term" value="F:isomerase activity"/>
    <property type="evidence" value="ECO:0007669"/>
    <property type="project" value="UniProtKB-KW"/>
</dbReference>
<evidence type="ECO:0000256" key="1">
    <source>
        <dbReference type="RuleBase" id="RU003513"/>
    </source>
</evidence>
<evidence type="ECO:0000313" key="3">
    <source>
        <dbReference type="EMBL" id="MBK1696022.1"/>
    </source>
</evidence>
<dbReference type="Gene3D" id="3.40.50.2000">
    <property type="entry name" value="Glycogen Phosphorylase B"/>
    <property type="match status" value="2"/>
</dbReference>
<dbReference type="CDD" id="cd03786">
    <property type="entry name" value="GTB_UDP-GlcNAc_2-Epimerase"/>
    <property type="match status" value="1"/>
</dbReference>
<comment type="similarity">
    <text evidence="1">Belongs to the UDP-N-acetylglucosamine 2-epimerase family.</text>
</comment>
<dbReference type="PANTHER" id="PTHR43174:SF1">
    <property type="entry name" value="UDP-N-ACETYLGLUCOSAMINE 2-EPIMERASE"/>
    <property type="match status" value="1"/>
</dbReference>
<dbReference type="RefSeq" id="WP_027289902.1">
    <property type="nucleotide sequence ID" value="NZ_NRRE01000009.1"/>
</dbReference>
<dbReference type="SUPFAM" id="SSF53756">
    <property type="entry name" value="UDP-Glycosyltransferase/glycogen phosphorylase"/>
    <property type="match status" value="1"/>
</dbReference>
<dbReference type="NCBIfam" id="TIGR00236">
    <property type="entry name" value="wecB"/>
    <property type="match status" value="1"/>
</dbReference>
<reference evidence="3" key="1">
    <citation type="submission" date="2017-08" db="EMBL/GenBank/DDBJ databases">
        <authorList>
            <person name="Imhoff J.F."/>
            <person name="Rahn T."/>
            <person name="Kuenzel S."/>
            <person name="Neulinger S.C."/>
        </authorList>
    </citation>
    <scope>NUCLEOTIDE SEQUENCE</scope>
    <source>
        <strain evidence="3">DSM 9154</strain>
    </source>
</reference>
<protein>
    <submittedName>
        <fullName evidence="3">UDP-N-acetylglucosamine 2-epimerase (Non-hydrolyzing)</fullName>
    </submittedName>
</protein>
<evidence type="ECO:0000313" key="4">
    <source>
        <dbReference type="Proteomes" id="UP000778970"/>
    </source>
</evidence>
<dbReference type="EMBL" id="NRRE01000009">
    <property type="protein sequence ID" value="MBK1696022.1"/>
    <property type="molecule type" value="Genomic_DNA"/>
</dbReference>
<dbReference type="Pfam" id="PF02350">
    <property type="entry name" value="Epimerase_2"/>
    <property type="match status" value="1"/>
</dbReference>
<sequence>MTSLLQVHLIAGARPNFMKVAPLYHALAATDWARPVLVHTGQHYDAAMSDAFFTDLQLPVPDHHLGVGSANHAQQTARIMAGYDTLCDTAVPDWTIVVGDVNSTIACALVAAKRGISCAHLEAGLRSRDRSMPEEINRLLTDQACDLLWPPSQDGVDNLLAENVPAARIELVGNIMIDTLVMLQPAIAAAGVPESLGLSGYVLATFHRPANVDDPVRLATICEQLLTLAARRPVVFPVHPRTRARLNDAGLWARLAAHPQMHLLEPQGYIAFMSLVAQAGLIVTDSGGIQEETSYLGIPCLTVRPNTERPVTIDLGTNRLIEPGSIAQLGDAALDGARGPAQAIPLWDGHTAERVVASLARAAGVTAPMVSAAS</sequence>
<name>A0A934QFD0_9PROT</name>
<dbReference type="InterPro" id="IPR003331">
    <property type="entry name" value="UDP_GlcNAc_Epimerase_2_dom"/>
</dbReference>